<evidence type="ECO:0000256" key="1">
    <source>
        <dbReference type="SAM" id="MobiDB-lite"/>
    </source>
</evidence>
<keyword evidence="3" id="KW-1185">Reference proteome</keyword>
<reference evidence="2" key="1">
    <citation type="submission" date="2022-04" db="EMBL/GenBank/DDBJ databases">
        <title>Carnegiea gigantea Genome sequencing and assembly v2.</title>
        <authorList>
            <person name="Copetti D."/>
            <person name="Sanderson M.J."/>
            <person name="Burquez A."/>
            <person name="Wojciechowski M.F."/>
        </authorList>
    </citation>
    <scope>NUCLEOTIDE SEQUENCE</scope>
    <source>
        <strain evidence="2">SGP5-SGP5p</strain>
        <tissue evidence="2">Aerial part</tissue>
    </source>
</reference>
<dbReference type="EMBL" id="JAKOGI010000368">
    <property type="protein sequence ID" value="KAJ8436067.1"/>
    <property type="molecule type" value="Genomic_DNA"/>
</dbReference>
<gene>
    <name evidence="2" type="ORF">Cgig2_000363</name>
</gene>
<dbReference type="AlphaFoldDB" id="A0A9Q1K481"/>
<comment type="caution">
    <text evidence="2">The sequence shown here is derived from an EMBL/GenBank/DDBJ whole genome shotgun (WGS) entry which is preliminary data.</text>
</comment>
<evidence type="ECO:0000313" key="2">
    <source>
        <dbReference type="EMBL" id="KAJ8436067.1"/>
    </source>
</evidence>
<accession>A0A9Q1K481</accession>
<dbReference type="Proteomes" id="UP001153076">
    <property type="component" value="Unassembled WGS sequence"/>
</dbReference>
<proteinExistence type="predicted"/>
<name>A0A9Q1K481_9CARY</name>
<sequence length="184" mass="20815">MWSGFVPKGLSADFERQPFIRDTPSFGSTWISIFLLGDFLSTEEIAIYVLEAFNRRLRRASRPHQPLPADYHELCLDFIRSDAKEDIRDFRAPEKVQVVFYAMVVNEALELGVLSKDLAEDLKSALVGLQCFIFEAWLHLNRNSLLWARCPRLLNSGVGPGLVNGQEESSRSNDAPPPSSDDEE</sequence>
<evidence type="ECO:0000313" key="3">
    <source>
        <dbReference type="Proteomes" id="UP001153076"/>
    </source>
</evidence>
<feature type="region of interest" description="Disordered" evidence="1">
    <location>
        <begin position="161"/>
        <end position="184"/>
    </location>
</feature>
<protein>
    <submittedName>
        <fullName evidence="2">Uncharacterized protein</fullName>
    </submittedName>
</protein>
<organism evidence="2 3">
    <name type="scientific">Carnegiea gigantea</name>
    <dbReference type="NCBI Taxonomy" id="171969"/>
    <lineage>
        <taxon>Eukaryota</taxon>
        <taxon>Viridiplantae</taxon>
        <taxon>Streptophyta</taxon>
        <taxon>Embryophyta</taxon>
        <taxon>Tracheophyta</taxon>
        <taxon>Spermatophyta</taxon>
        <taxon>Magnoliopsida</taxon>
        <taxon>eudicotyledons</taxon>
        <taxon>Gunneridae</taxon>
        <taxon>Pentapetalae</taxon>
        <taxon>Caryophyllales</taxon>
        <taxon>Cactineae</taxon>
        <taxon>Cactaceae</taxon>
        <taxon>Cactoideae</taxon>
        <taxon>Echinocereeae</taxon>
        <taxon>Carnegiea</taxon>
    </lineage>
</organism>
<feature type="compositionally biased region" description="Pro residues" evidence="1">
    <location>
        <begin position="175"/>
        <end position="184"/>
    </location>
</feature>